<evidence type="ECO:0000256" key="2">
    <source>
        <dbReference type="ARBA" id="ARBA00023002"/>
    </source>
</evidence>
<dbReference type="SUPFAM" id="SSF51197">
    <property type="entry name" value="Clavaminate synthase-like"/>
    <property type="match status" value="1"/>
</dbReference>
<dbReference type="Proteomes" id="UP000231279">
    <property type="component" value="Unassembled WGS sequence"/>
</dbReference>
<gene>
    <name evidence="4" type="ORF">CDL12_10941</name>
</gene>
<keyword evidence="5" id="KW-1185">Reference proteome</keyword>
<organism evidence="4 5">
    <name type="scientific">Handroanthus impetiginosus</name>
    <dbReference type="NCBI Taxonomy" id="429701"/>
    <lineage>
        <taxon>Eukaryota</taxon>
        <taxon>Viridiplantae</taxon>
        <taxon>Streptophyta</taxon>
        <taxon>Embryophyta</taxon>
        <taxon>Tracheophyta</taxon>
        <taxon>Spermatophyta</taxon>
        <taxon>Magnoliopsida</taxon>
        <taxon>eudicotyledons</taxon>
        <taxon>Gunneridae</taxon>
        <taxon>Pentapetalae</taxon>
        <taxon>asterids</taxon>
        <taxon>lamiids</taxon>
        <taxon>Lamiales</taxon>
        <taxon>Bignoniaceae</taxon>
        <taxon>Crescentiina</taxon>
        <taxon>Tabebuia alliance</taxon>
        <taxon>Handroanthus</taxon>
    </lineage>
</organism>
<sequence length="86" mass="10314">MSLMNEVLEDVWRFHELDTEVKKQYYSRDFKKKVVYSNNFDLHKAPSVNWGDTLYLIMAPKPPQPEELPQVCRESMMEYSNQVKEL</sequence>
<dbReference type="Gene3D" id="2.60.120.330">
    <property type="entry name" value="B-lactam Antibiotic, Isopenicillin N Synthase, Chain"/>
    <property type="match status" value="1"/>
</dbReference>
<name>A0A2G9HFU3_9LAMI</name>
<keyword evidence="1" id="KW-0479">Metal-binding</keyword>
<evidence type="ECO:0000313" key="5">
    <source>
        <dbReference type="Proteomes" id="UP000231279"/>
    </source>
</evidence>
<reference evidence="5" key="1">
    <citation type="journal article" date="2018" name="Gigascience">
        <title>Genome assembly of the Pink Ipe (Handroanthus impetiginosus, Bignoniaceae), a highly valued, ecologically keystone Neotropical timber forest tree.</title>
        <authorList>
            <person name="Silva-Junior O.B."/>
            <person name="Grattapaglia D."/>
            <person name="Novaes E."/>
            <person name="Collevatti R.G."/>
        </authorList>
    </citation>
    <scope>NUCLEOTIDE SEQUENCE [LARGE SCALE GENOMIC DNA]</scope>
    <source>
        <strain evidence="5">cv. UFG-1</strain>
    </source>
</reference>
<keyword evidence="3" id="KW-0408">Iron</keyword>
<comment type="caution">
    <text evidence="4">The sequence shown here is derived from an EMBL/GenBank/DDBJ whole genome shotgun (WGS) entry which is preliminary data.</text>
</comment>
<dbReference type="STRING" id="429701.A0A2G9HFU3"/>
<protein>
    <submittedName>
        <fullName evidence="4">Uncharacterized protein</fullName>
    </submittedName>
</protein>
<dbReference type="EMBL" id="NKXS01001879">
    <property type="protein sequence ID" value="PIN16394.1"/>
    <property type="molecule type" value="Genomic_DNA"/>
</dbReference>
<dbReference type="PANTHER" id="PTHR10209">
    <property type="entry name" value="OXIDOREDUCTASE, 2OG-FE II OXYGENASE FAMILY PROTEIN"/>
    <property type="match status" value="1"/>
</dbReference>
<dbReference type="OrthoDB" id="288590at2759"/>
<dbReference type="InterPro" id="IPR027443">
    <property type="entry name" value="IPNS-like_sf"/>
</dbReference>
<evidence type="ECO:0000256" key="3">
    <source>
        <dbReference type="ARBA" id="ARBA00023004"/>
    </source>
</evidence>
<dbReference type="GO" id="GO:0016491">
    <property type="term" value="F:oxidoreductase activity"/>
    <property type="evidence" value="ECO:0007669"/>
    <property type="project" value="UniProtKB-KW"/>
</dbReference>
<proteinExistence type="predicted"/>
<keyword evidence="2" id="KW-0560">Oxidoreductase</keyword>
<dbReference type="GO" id="GO:0046872">
    <property type="term" value="F:metal ion binding"/>
    <property type="evidence" value="ECO:0007669"/>
    <property type="project" value="UniProtKB-KW"/>
</dbReference>
<dbReference type="AlphaFoldDB" id="A0A2G9HFU3"/>
<evidence type="ECO:0000313" key="4">
    <source>
        <dbReference type="EMBL" id="PIN16394.1"/>
    </source>
</evidence>
<evidence type="ECO:0000256" key="1">
    <source>
        <dbReference type="ARBA" id="ARBA00022723"/>
    </source>
</evidence>
<dbReference type="PANTHER" id="PTHR10209:SF841">
    <property type="entry name" value="1-AMINOCYCLOPROPANE-1-CARBOXYLATE OXIDASE HOMOLOG 1-LIKE"/>
    <property type="match status" value="1"/>
</dbReference>
<accession>A0A2G9HFU3</accession>